<dbReference type="HOGENOM" id="CLU_903214_0_0_1"/>
<evidence type="ECO:0000313" key="3">
    <source>
        <dbReference type="Proteomes" id="UP000030653"/>
    </source>
</evidence>
<proteinExistence type="predicted"/>
<accession>M5FWB5</accession>
<organism evidence="2 3">
    <name type="scientific">Dacryopinax primogenitus (strain DJM 731)</name>
    <name type="common">Brown rot fungus</name>
    <dbReference type="NCBI Taxonomy" id="1858805"/>
    <lineage>
        <taxon>Eukaryota</taxon>
        <taxon>Fungi</taxon>
        <taxon>Dikarya</taxon>
        <taxon>Basidiomycota</taxon>
        <taxon>Agaricomycotina</taxon>
        <taxon>Dacrymycetes</taxon>
        <taxon>Dacrymycetales</taxon>
        <taxon>Dacrymycetaceae</taxon>
        <taxon>Dacryopinax</taxon>
    </lineage>
</organism>
<keyword evidence="3" id="KW-1185">Reference proteome</keyword>
<name>M5FWB5_DACPD</name>
<dbReference type="Proteomes" id="UP000030653">
    <property type="component" value="Unassembled WGS sequence"/>
</dbReference>
<evidence type="ECO:0000256" key="1">
    <source>
        <dbReference type="SAM" id="MobiDB-lite"/>
    </source>
</evidence>
<dbReference type="RefSeq" id="XP_040626877.1">
    <property type="nucleotide sequence ID" value="XM_040773274.1"/>
</dbReference>
<protein>
    <submittedName>
        <fullName evidence="2">Uncharacterized protein</fullName>
    </submittedName>
</protein>
<gene>
    <name evidence="2" type="ORF">DACRYDRAFT_23515</name>
</gene>
<sequence length="308" mass="33578">MFYTNDDDCSRSYRQHPVLALVFNSLYAPPRGEKVAEVADPVRMQDAAPGAYWAEVPRGPPPIQYPAYPFPGYWVGYPGGITPYTPFTPQRGSQPLAWPADPPVGVQGNQPYPFMPWMQPGPQMFPATPPNGYDQMQYGRSSALGNNVQEAPIPTGLVQSATGLIIPIYSEVVFNRYLAENPHVIDTRRFFPNPMAQAQAGMIMPHTPQSILPNRGVFDSNGGGQGNLFLHHERADTNQSFTSTNSFSTAASDGSPSRMPCGPPPAYGVHPLMGHAHGYPVAPPHFIPQRLGPQGGLPEYQPFHEAGL</sequence>
<evidence type="ECO:0000313" key="2">
    <source>
        <dbReference type="EMBL" id="EJT99979.1"/>
    </source>
</evidence>
<feature type="region of interest" description="Disordered" evidence="1">
    <location>
        <begin position="285"/>
        <end position="308"/>
    </location>
</feature>
<dbReference type="EMBL" id="JH795868">
    <property type="protein sequence ID" value="EJT99979.1"/>
    <property type="molecule type" value="Genomic_DNA"/>
</dbReference>
<reference evidence="2 3" key="1">
    <citation type="journal article" date="2012" name="Science">
        <title>The Paleozoic origin of enzymatic lignin decomposition reconstructed from 31 fungal genomes.</title>
        <authorList>
            <person name="Floudas D."/>
            <person name="Binder M."/>
            <person name="Riley R."/>
            <person name="Barry K."/>
            <person name="Blanchette R.A."/>
            <person name="Henrissat B."/>
            <person name="Martinez A.T."/>
            <person name="Otillar R."/>
            <person name="Spatafora J.W."/>
            <person name="Yadav J.S."/>
            <person name="Aerts A."/>
            <person name="Benoit I."/>
            <person name="Boyd A."/>
            <person name="Carlson A."/>
            <person name="Copeland A."/>
            <person name="Coutinho P.M."/>
            <person name="de Vries R.P."/>
            <person name="Ferreira P."/>
            <person name="Findley K."/>
            <person name="Foster B."/>
            <person name="Gaskell J."/>
            <person name="Glotzer D."/>
            <person name="Gorecki P."/>
            <person name="Heitman J."/>
            <person name="Hesse C."/>
            <person name="Hori C."/>
            <person name="Igarashi K."/>
            <person name="Jurgens J.A."/>
            <person name="Kallen N."/>
            <person name="Kersten P."/>
            <person name="Kohler A."/>
            <person name="Kuees U."/>
            <person name="Kumar T.K.A."/>
            <person name="Kuo A."/>
            <person name="LaButti K."/>
            <person name="Larrondo L.F."/>
            <person name="Lindquist E."/>
            <person name="Ling A."/>
            <person name="Lombard V."/>
            <person name="Lucas S."/>
            <person name="Lundell T."/>
            <person name="Martin R."/>
            <person name="McLaughlin D.J."/>
            <person name="Morgenstern I."/>
            <person name="Morin E."/>
            <person name="Murat C."/>
            <person name="Nagy L.G."/>
            <person name="Nolan M."/>
            <person name="Ohm R.A."/>
            <person name="Patyshakuliyeva A."/>
            <person name="Rokas A."/>
            <person name="Ruiz-Duenas F.J."/>
            <person name="Sabat G."/>
            <person name="Salamov A."/>
            <person name="Samejima M."/>
            <person name="Schmutz J."/>
            <person name="Slot J.C."/>
            <person name="St John F."/>
            <person name="Stenlid J."/>
            <person name="Sun H."/>
            <person name="Sun S."/>
            <person name="Syed K."/>
            <person name="Tsang A."/>
            <person name="Wiebenga A."/>
            <person name="Young D."/>
            <person name="Pisabarro A."/>
            <person name="Eastwood D.C."/>
            <person name="Martin F."/>
            <person name="Cullen D."/>
            <person name="Grigoriev I.V."/>
            <person name="Hibbett D.S."/>
        </authorList>
    </citation>
    <scope>NUCLEOTIDE SEQUENCE [LARGE SCALE GENOMIC DNA]</scope>
    <source>
        <strain evidence="2 3">DJM-731 SS1</strain>
    </source>
</reference>
<dbReference type="GeneID" id="63688336"/>
<dbReference type="AlphaFoldDB" id="M5FWB5"/>